<dbReference type="OrthoDB" id="4664297at2759"/>
<dbReference type="InParanoid" id="E4WX11"/>
<evidence type="ECO:0000313" key="1">
    <source>
        <dbReference type="EMBL" id="CBY21903.1"/>
    </source>
</evidence>
<dbReference type="InterPro" id="IPR036249">
    <property type="entry name" value="Thioredoxin-like_sf"/>
</dbReference>
<evidence type="ECO:0000313" key="2">
    <source>
        <dbReference type="Proteomes" id="UP000001307"/>
    </source>
</evidence>
<dbReference type="Proteomes" id="UP000001307">
    <property type="component" value="Unassembled WGS sequence"/>
</dbReference>
<dbReference type="Gene3D" id="3.40.30.10">
    <property type="entry name" value="Glutaredoxin"/>
    <property type="match status" value="1"/>
</dbReference>
<sequence length="120" mass="13960">MARTWREITRKTDFEEILELSNSRPQAVLITSPTCKACKRFKEKDFQKIIDQFPNTDWNEVNAFDSGIEKFSSPGILPKWNFFVDGKLKIEFPGVVWKNVDDAVCDCEWIKGIKRVIQMG</sequence>
<dbReference type="AlphaFoldDB" id="E4WX11"/>
<protein>
    <recommendedName>
        <fullName evidence="3">Thioredoxin domain-containing protein</fullName>
    </recommendedName>
</protein>
<evidence type="ECO:0008006" key="3">
    <source>
        <dbReference type="Google" id="ProtNLM"/>
    </source>
</evidence>
<gene>
    <name evidence="1" type="ORF">GSOID_T00011434001</name>
</gene>
<accession>E4WX11</accession>
<reference evidence="1" key="1">
    <citation type="journal article" date="2010" name="Science">
        <title>Plasticity of animal genome architecture unmasked by rapid evolution of a pelagic tunicate.</title>
        <authorList>
            <person name="Denoeud F."/>
            <person name="Henriet S."/>
            <person name="Mungpakdee S."/>
            <person name="Aury J.M."/>
            <person name="Da Silva C."/>
            <person name="Brinkmann H."/>
            <person name="Mikhaleva J."/>
            <person name="Olsen L.C."/>
            <person name="Jubin C."/>
            <person name="Canestro C."/>
            <person name="Bouquet J.M."/>
            <person name="Danks G."/>
            <person name="Poulain J."/>
            <person name="Campsteijn C."/>
            <person name="Adamski M."/>
            <person name="Cross I."/>
            <person name="Yadetie F."/>
            <person name="Muffato M."/>
            <person name="Louis A."/>
            <person name="Butcher S."/>
            <person name="Tsagkogeorga G."/>
            <person name="Konrad A."/>
            <person name="Singh S."/>
            <person name="Jensen M.F."/>
            <person name="Cong E.H."/>
            <person name="Eikeseth-Otteraa H."/>
            <person name="Noel B."/>
            <person name="Anthouard V."/>
            <person name="Porcel B.M."/>
            <person name="Kachouri-Lafond R."/>
            <person name="Nishino A."/>
            <person name="Ugolini M."/>
            <person name="Chourrout P."/>
            <person name="Nishida H."/>
            <person name="Aasland R."/>
            <person name="Huzurbazar S."/>
            <person name="Westhof E."/>
            <person name="Delsuc F."/>
            <person name="Lehrach H."/>
            <person name="Reinhardt R."/>
            <person name="Weissenbach J."/>
            <person name="Roy S.W."/>
            <person name="Artiguenave F."/>
            <person name="Postlethwait J.H."/>
            <person name="Manak J.R."/>
            <person name="Thompson E.M."/>
            <person name="Jaillon O."/>
            <person name="Du Pasquier L."/>
            <person name="Boudinot P."/>
            <person name="Liberles D.A."/>
            <person name="Volff J.N."/>
            <person name="Philippe H."/>
            <person name="Lenhard B."/>
            <person name="Roest Crollius H."/>
            <person name="Wincker P."/>
            <person name="Chourrout D."/>
        </authorList>
    </citation>
    <scope>NUCLEOTIDE SEQUENCE [LARGE SCALE GENOMIC DNA]</scope>
</reference>
<proteinExistence type="predicted"/>
<dbReference type="SUPFAM" id="SSF52833">
    <property type="entry name" value="Thioredoxin-like"/>
    <property type="match status" value="1"/>
</dbReference>
<organism evidence="1">
    <name type="scientific">Oikopleura dioica</name>
    <name type="common">Tunicate</name>
    <dbReference type="NCBI Taxonomy" id="34765"/>
    <lineage>
        <taxon>Eukaryota</taxon>
        <taxon>Metazoa</taxon>
        <taxon>Chordata</taxon>
        <taxon>Tunicata</taxon>
        <taxon>Appendicularia</taxon>
        <taxon>Copelata</taxon>
        <taxon>Oikopleuridae</taxon>
        <taxon>Oikopleura</taxon>
    </lineage>
</organism>
<dbReference type="EMBL" id="FN653018">
    <property type="protein sequence ID" value="CBY21903.1"/>
    <property type="molecule type" value="Genomic_DNA"/>
</dbReference>
<keyword evidence="2" id="KW-1185">Reference proteome</keyword>
<name>E4WX11_OIKDI</name>